<accession>A0A9Y2IFS9</accession>
<name>A0A9Y2IFS9_9PSEU</name>
<dbReference type="InterPro" id="IPR016181">
    <property type="entry name" value="Acyl_CoA_acyltransferase"/>
</dbReference>
<dbReference type="RefSeq" id="WP_285969646.1">
    <property type="nucleotide sequence ID" value="NZ_CP127294.1"/>
</dbReference>
<gene>
    <name evidence="4" type="ORF">QRX50_47770</name>
</gene>
<dbReference type="InterPro" id="IPR000182">
    <property type="entry name" value="GNAT_dom"/>
</dbReference>
<dbReference type="KEGG" id="acab:QRX50_47770"/>
<keyword evidence="5" id="KW-1185">Reference proteome</keyword>
<dbReference type="Proteomes" id="UP001236014">
    <property type="component" value="Chromosome"/>
</dbReference>
<dbReference type="AlphaFoldDB" id="A0A9Y2IFS9"/>
<dbReference type="EMBL" id="CP127294">
    <property type="protein sequence ID" value="WIX78947.1"/>
    <property type="molecule type" value="Genomic_DNA"/>
</dbReference>
<evidence type="ECO:0000256" key="2">
    <source>
        <dbReference type="ARBA" id="ARBA00023315"/>
    </source>
</evidence>
<keyword evidence="2" id="KW-0012">Acyltransferase</keyword>
<dbReference type="PROSITE" id="PS51186">
    <property type="entry name" value="GNAT"/>
    <property type="match status" value="1"/>
</dbReference>
<reference evidence="4 5" key="1">
    <citation type="submission" date="2023-06" db="EMBL/GenBank/DDBJ databases">
        <authorList>
            <person name="Oyuntsetseg B."/>
            <person name="Kim S.B."/>
        </authorList>
    </citation>
    <scope>NUCLEOTIDE SEQUENCE [LARGE SCALE GENOMIC DNA]</scope>
    <source>
        <strain evidence="4 5">2-15</strain>
    </source>
</reference>
<evidence type="ECO:0000259" key="3">
    <source>
        <dbReference type="PROSITE" id="PS51186"/>
    </source>
</evidence>
<protein>
    <submittedName>
        <fullName evidence="4">GNAT family N-acetyltransferase</fullName>
    </submittedName>
</protein>
<evidence type="ECO:0000313" key="4">
    <source>
        <dbReference type="EMBL" id="WIX78947.1"/>
    </source>
</evidence>
<dbReference type="InterPro" id="IPR050832">
    <property type="entry name" value="Bact_Acetyltransf"/>
</dbReference>
<evidence type="ECO:0000313" key="5">
    <source>
        <dbReference type="Proteomes" id="UP001236014"/>
    </source>
</evidence>
<organism evidence="4 5">
    <name type="scientific">Amycolatopsis carbonis</name>
    <dbReference type="NCBI Taxonomy" id="715471"/>
    <lineage>
        <taxon>Bacteria</taxon>
        <taxon>Bacillati</taxon>
        <taxon>Actinomycetota</taxon>
        <taxon>Actinomycetes</taxon>
        <taxon>Pseudonocardiales</taxon>
        <taxon>Pseudonocardiaceae</taxon>
        <taxon>Amycolatopsis</taxon>
    </lineage>
</organism>
<dbReference type="PANTHER" id="PTHR43877">
    <property type="entry name" value="AMINOALKYLPHOSPHONATE N-ACETYLTRANSFERASE-RELATED-RELATED"/>
    <property type="match status" value="1"/>
</dbReference>
<keyword evidence="1" id="KW-0808">Transferase</keyword>
<dbReference type="Gene3D" id="3.40.630.30">
    <property type="match status" value="1"/>
</dbReference>
<sequence length="191" mass="20026">MTSSDSAASGPATTPASAATVRPALVADASGIARVHVGSWQAAYAGLLPADFLAGLSASRREAFWTENLAAPAPRHTVLVAETPDGTIAGFAASSPSRDEDATPDTGELASIYLLPEFWSQGFGRALHTLALTALATDFPTATLWVLAGNTRARTFYERTGWTLDGRTKVESVANGTVTIEEVRYRTSLQG</sequence>
<dbReference type="GO" id="GO:0016747">
    <property type="term" value="F:acyltransferase activity, transferring groups other than amino-acyl groups"/>
    <property type="evidence" value="ECO:0007669"/>
    <property type="project" value="InterPro"/>
</dbReference>
<dbReference type="SUPFAM" id="SSF55729">
    <property type="entry name" value="Acyl-CoA N-acyltransferases (Nat)"/>
    <property type="match status" value="1"/>
</dbReference>
<evidence type="ECO:0000256" key="1">
    <source>
        <dbReference type="ARBA" id="ARBA00022679"/>
    </source>
</evidence>
<feature type="domain" description="N-acetyltransferase" evidence="3">
    <location>
        <begin position="19"/>
        <end position="190"/>
    </location>
</feature>
<proteinExistence type="predicted"/>
<dbReference type="CDD" id="cd04301">
    <property type="entry name" value="NAT_SF"/>
    <property type="match status" value="1"/>
</dbReference>
<dbReference type="Pfam" id="PF00583">
    <property type="entry name" value="Acetyltransf_1"/>
    <property type="match status" value="1"/>
</dbReference>